<evidence type="ECO:0000313" key="4">
    <source>
        <dbReference type="EMBL" id="TCO07475.1"/>
    </source>
</evidence>
<name>A0A4V2RWA6_9BACT</name>
<dbReference type="EMBL" id="SLWK01000008">
    <property type="protein sequence ID" value="TCO07475.1"/>
    <property type="molecule type" value="Genomic_DNA"/>
</dbReference>
<evidence type="ECO:0000256" key="1">
    <source>
        <dbReference type="ARBA" id="ARBA00004948"/>
    </source>
</evidence>
<dbReference type="SUPFAM" id="SSF51391">
    <property type="entry name" value="Thiamin phosphate synthase"/>
    <property type="match status" value="1"/>
</dbReference>
<dbReference type="Pfam" id="PF02581">
    <property type="entry name" value="TMP-TENI"/>
    <property type="match status" value="1"/>
</dbReference>
<dbReference type="Proteomes" id="UP000295221">
    <property type="component" value="Unassembled WGS sequence"/>
</dbReference>
<dbReference type="GO" id="GO:0005737">
    <property type="term" value="C:cytoplasm"/>
    <property type="evidence" value="ECO:0007669"/>
    <property type="project" value="TreeGrafter"/>
</dbReference>
<evidence type="ECO:0000256" key="2">
    <source>
        <dbReference type="ARBA" id="ARBA00022977"/>
    </source>
</evidence>
<accession>A0A4V2RWA6</accession>
<comment type="pathway">
    <text evidence="1">Cofactor biosynthesis; thiamine diphosphate biosynthesis.</text>
</comment>
<dbReference type="GO" id="GO:0009228">
    <property type="term" value="P:thiamine biosynthetic process"/>
    <property type="evidence" value="ECO:0007669"/>
    <property type="project" value="UniProtKB-KW"/>
</dbReference>
<dbReference type="OrthoDB" id="194683at2"/>
<organism evidence="4 5">
    <name type="scientific">Natronoflexus pectinivorans</name>
    <dbReference type="NCBI Taxonomy" id="682526"/>
    <lineage>
        <taxon>Bacteria</taxon>
        <taxon>Pseudomonadati</taxon>
        <taxon>Bacteroidota</taxon>
        <taxon>Bacteroidia</taxon>
        <taxon>Marinilabiliales</taxon>
        <taxon>Marinilabiliaceae</taxon>
        <taxon>Natronoflexus</taxon>
    </lineage>
</organism>
<dbReference type="PANTHER" id="PTHR20857:SF15">
    <property type="entry name" value="THIAMINE-PHOSPHATE SYNTHASE"/>
    <property type="match status" value="1"/>
</dbReference>
<protein>
    <submittedName>
        <fullName evidence="4">Thiamine-phosphate pyrophosphorylase</fullName>
    </submittedName>
</protein>
<comment type="caution">
    <text evidence="4">The sequence shown here is derived from an EMBL/GenBank/DDBJ whole genome shotgun (WGS) entry which is preliminary data.</text>
</comment>
<sequence length="201" mass="22067">MLIVITHPSILRNEAAAITALLNSGACYIHIRKPGASDEEVFRLMQSIPEKYYSKLTMHYHFNVALKLGLGGLHNSSHFKAPQVAGVRQSAGCHSLEEVFVNDRKSLDYMFLSPVFNSISKVGYCSAFSREELIAFFQERGGQQAPVIALGGISMDNVAEIKSMGFSGAALLGSVWRLNGLVADVKATAENFTNAYHIWKQ</sequence>
<dbReference type="Gene3D" id="3.20.20.70">
    <property type="entry name" value="Aldolase class I"/>
    <property type="match status" value="1"/>
</dbReference>
<dbReference type="RefSeq" id="WP_132434173.1">
    <property type="nucleotide sequence ID" value="NZ_SLWK01000008.1"/>
</dbReference>
<dbReference type="InterPro" id="IPR013785">
    <property type="entry name" value="Aldolase_TIM"/>
</dbReference>
<reference evidence="4 5" key="1">
    <citation type="submission" date="2019-03" db="EMBL/GenBank/DDBJ databases">
        <title>Genomic Encyclopedia of Type Strains, Phase IV (KMG-IV): sequencing the most valuable type-strain genomes for metagenomic binning, comparative biology and taxonomic classification.</title>
        <authorList>
            <person name="Goeker M."/>
        </authorList>
    </citation>
    <scope>NUCLEOTIDE SEQUENCE [LARGE SCALE GENOMIC DNA]</scope>
    <source>
        <strain evidence="4 5">DSM 24179</strain>
    </source>
</reference>
<gene>
    <name evidence="4" type="ORF">EV194_10883</name>
</gene>
<keyword evidence="5" id="KW-1185">Reference proteome</keyword>
<feature type="domain" description="Thiamine phosphate synthase/TenI" evidence="3">
    <location>
        <begin position="3"/>
        <end position="172"/>
    </location>
</feature>
<dbReference type="CDD" id="cd00564">
    <property type="entry name" value="TMP_TenI"/>
    <property type="match status" value="1"/>
</dbReference>
<keyword evidence="2" id="KW-0784">Thiamine biosynthesis</keyword>
<evidence type="ECO:0000259" key="3">
    <source>
        <dbReference type="Pfam" id="PF02581"/>
    </source>
</evidence>
<evidence type="ECO:0000313" key="5">
    <source>
        <dbReference type="Proteomes" id="UP000295221"/>
    </source>
</evidence>
<dbReference type="AlphaFoldDB" id="A0A4V2RWA6"/>
<dbReference type="InterPro" id="IPR036206">
    <property type="entry name" value="ThiamineP_synth_sf"/>
</dbReference>
<dbReference type="InterPro" id="IPR022998">
    <property type="entry name" value="ThiamineP_synth_TenI"/>
</dbReference>
<dbReference type="PANTHER" id="PTHR20857">
    <property type="entry name" value="THIAMINE-PHOSPHATE PYROPHOSPHORYLASE"/>
    <property type="match status" value="1"/>
</dbReference>
<proteinExistence type="predicted"/>
<dbReference type="GO" id="GO:0004789">
    <property type="term" value="F:thiamine-phosphate diphosphorylase activity"/>
    <property type="evidence" value="ECO:0007669"/>
    <property type="project" value="TreeGrafter"/>
</dbReference>